<keyword evidence="1" id="KW-1133">Transmembrane helix</keyword>
<dbReference type="Proteomes" id="UP001074446">
    <property type="component" value="Unassembled WGS sequence"/>
</dbReference>
<comment type="caution">
    <text evidence="3">The sequence shown here is derived from an EMBL/GenBank/DDBJ whole genome shotgun (WGS) entry which is preliminary data.</text>
</comment>
<evidence type="ECO:0000256" key="1">
    <source>
        <dbReference type="SAM" id="Phobius"/>
    </source>
</evidence>
<feature type="transmembrane region" description="Helical" evidence="1">
    <location>
        <begin position="20"/>
        <end position="46"/>
    </location>
</feature>
<keyword evidence="1" id="KW-0812">Transmembrane</keyword>
<name>A0A9E5DLS0_9EURY</name>
<gene>
    <name evidence="3" type="ORF">O3H35_00615</name>
    <name evidence="2" type="ORF">O3H54_07200</name>
</gene>
<dbReference type="AlphaFoldDB" id="A0A9E5DLS0"/>
<feature type="transmembrane region" description="Helical" evidence="1">
    <location>
        <begin position="123"/>
        <end position="147"/>
    </location>
</feature>
<evidence type="ECO:0000313" key="2">
    <source>
        <dbReference type="EMBL" id="MCZ3365667.1"/>
    </source>
</evidence>
<evidence type="ECO:0000313" key="3">
    <source>
        <dbReference type="EMBL" id="MCZ3371131.1"/>
    </source>
</evidence>
<accession>A0A9E5DLS0</accession>
<dbReference type="RefSeq" id="WP_048082248.1">
    <property type="nucleotide sequence ID" value="NZ_JAPVER010000020.1"/>
</dbReference>
<dbReference type="Proteomes" id="UP001068021">
    <property type="component" value="Unassembled WGS sequence"/>
</dbReference>
<feature type="transmembrane region" description="Helical" evidence="1">
    <location>
        <begin position="210"/>
        <end position="240"/>
    </location>
</feature>
<dbReference type="EMBL" id="JAPVES010000024">
    <property type="protein sequence ID" value="MCZ3371131.1"/>
    <property type="molecule type" value="Genomic_DNA"/>
</dbReference>
<keyword evidence="1" id="KW-0472">Membrane</keyword>
<reference evidence="3" key="1">
    <citation type="submission" date="2022-12" db="EMBL/GenBank/DDBJ databases">
        <title>Reclassification of two methanogenic archaea species isolated from the Kolyma lowland permafrost.</title>
        <authorList>
            <person name="Trubitsyn V.E."/>
            <person name="Rivkina E.M."/>
            <person name="Shcherbakova V.A."/>
        </authorList>
    </citation>
    <scope>NUCLEOTIDE SEQUENCE</scope>
    <source>
        <strain evidence="2">M2</strain>
        <strain evidence="3">MK4</strain>
    </source>
</reference>
<dbReference type="EMBL" id="JAPVER010000020">
    <property type="protein sequence ID" value="MCZ3365667.1"/>
    <property type="molecule type" value="Genomic_DNA"/>
</dbReference>
<protein>
    <recommendedName>
        <fullName evidence="5">Glycerophosphoryl diester phosphodiesterase membrane domain-containing protein</fullName>
    </recommendedName>
</protein>
<keyword evidence="4" id="KW-1185">Reference proteome</keyword>
<sequence length="290" mass="32071">MDIGDYYSKSIESFRRNWKITVPSIIASILTVLLFIVGFFGVMAILSPNLSIMWNFTPSIFSQINLNTLLTAGLILLIIEILIFVINAFRTAATVGMAKQIIMDGSASLDIAWKDGIKYFPKIFVVSIIKMILMVIVAAPLILSFYLLFNNMILGGISLLLAGSLIFFIGYILISLIFFVFNQSVVVGQKSVIGSIKDSYHIFWNNKLTVFLVALINGVISLVIGFILGIIFTPLAVVAGPLATQVAGLLVSIILVPYFALVMTYMYMELKMGFQWINGDVKDHIVSTEK</sequence>
<feature type="transmembrane region" description="Helical" evidence="1">
    <location>
        <begin position="153"/>
        <end position="181"/>
    </location>
</feature>
<feature type="transmembrane region" description="Helical" evidence="1">
    <location>
        <begin position="246"/>
        <end position="268"/>
    </location>
</feature>
<feature type="transmembrane region" description="Helical" evidence="1">
    <location>
        <begin position="66"/>
        <end position="89"/>
    </location>
</feature>
<evidence type="ECO:0000313" key="4">
    <source>
        <dbReference type="Proteomes" id="UP001068021"/>
    </source>
</evidence>
<proteinExistence type="predicted"/>
<evidence type="ECO:0008006" key="5">
    <source>
        <dbReference type="Google" id="ProtNLM"/>
    </source>
</evidence>
<organism evidence="3">
    <name type="scientific">Methanobacterium veterum</name>
    <dbReference type="NCBI Taxonomy" id="408577"/>
    <lineage>
        <taxon>Archaea</taxon>
        <taxon>Methanobacteriati</taxon>
        <taxon>Methanobacteriota</taxon>
        <taxon>Methanomada group</taxon>
        <taxon>Methanobacteria</taxon>
        <taxon>Methanobacteriales</taxon>
        <taxon>Methanobacteriaceae</taxon>
        <taxon>Methanobacterium</taxon>
    </lineage>
</organism>